<dbReference type="InterPro" id="IPR017871">
    <property type="entry name" value="ABC_transporter-like_CS"/>
</dbReference>
<dbReference type="GO" id="GO:0055085">
    <property type="term" value="P:transmembrane transport"/>
    <property type="evidence" value="ECO:0007669"/>
    <property type="project" value="UniProtKB-ARBA"/>
</dbReference>
<dbReference type="Gene3D" id="3.40.50.300">
    <property type="entry name" value="P-loop containing nucleotide triphosphate hydrolases"/>
    <property type="match status" value="1"/>
</dbReference>
<comment type="similarity">
    <text evidence="1">Belongs to the ABC transporter superfamily.</text>
</comment>
<feature type="domain" description="ABC transporter" evidence="5">
    <location>
        <begin position="3"/>
        <end position="200"/>
    </location>
</feature>
<keyword evidence="2" id="KW-0813">Transport</keyword>
<dbReference type="InterPro" id="IPR027417">
    <property type="entry name" value="P-loop_NTPase"/>
</dbReference>
<comment type="caution">
    <text evidence="6">The sequence shown here is derived from an EMBL/GenBank/DDBJ whole genome shotgun (WGS) entry which is preliminary data.</text>
</comment>
<name>A0AAE3L440_9FIRM</name>
<dbReference type="GO" id="GO:0005524">
    <property type="term" value="F:ATP binding"/>
    <property type="evidence" value="ECO:0007669"/>
    <property type="project" value="UniProtKB-KW"/>
</dbReference>
<evidence type="ECO:0000256" key="4">
    <source>
        <dbReference type="ARBA" id="ARBA00022840"/>
    </source>
</evidence>
<evidence type="ECO:0000256" key="2">
    <source>
        <dbReference type="ARBA" id="ARBA00022448"/>
    </source>
</evidence>
<accession>A0AAE3L440</accession>
<dbReference type="SUPFAM" id="SSF52540">
    <property type="entry name" value="P-loop containing nucleoside triphosphate hydrolases"/>
    <property type="match status" value="1"/>
</dbReference>
<dbReference type="SMART" id="SM00382">
    <property type="entry name" value="AAA"/>
    <property type="match status" value="1"/>
</dbReference>
<dbReference type="PANTHER" id="PTHR43776">
    <property type="entry name" value="TRANSPORT ATP-BINDING PROTEIN"/>
    <property type="match status" value="1"/>
</dbReference>
<reference evidence="6" key="1">
    <citation type="submission" date="2022-07" db="EMBL/GenBank/DDBJ databases">
        <title>Enhanced cultured diversity of the mouse gut microbiota enables custom-made synthetic communities.</title>
        <authorList>
            <person name="Afrizal A."/>
        </authorList>
    </citation>
    <scope>NUCLEOTIDE SEQUENCE</scope>
    <source>
        <strain evidence="6">DSM 28593</strain>
    </source>
</reference>
<dbReference type="EMBL" id="JANKAS010000009">
    <property type="protein sequence ID" value="MCR1899388.1"/>
    <property type="molecule type" value="Genomic_DNA"/>
</dbReference>
<evidence type="ECO:0000313" key="7">
    <source>
        <dbReference type="Proteomes" id="UP001205748"/>
    </source>
</evidence>
<keyword evidence="3" id="KW-0547">Nucleotide-binding</keyword>
<evidence type="ECO:0000259" key="5">
    <source>
        <dbReference type="PROSITE" id="PS50893"/>
    </source>
</evidence>
<gene>
    <name evidence="6" type="ORF">NSA47_10375</name>
</gene>
<dbReference type="PROSITE" id="PS00211">
    <property type="entry name" value="ABC_TRANSPORTER_1"/>
    <property type="match status" value="1"/>
</dbReference>
<keyword evidence="4 6" id="KW-0067">ATP-binding</keyword>
<evidence type="ECO:0000313" key="6">
    <source>
        <dbReference type="EMBL" id="MCR1899388.1"/>
    </source>
</evidence>
<dbReference type="Proteomes" id="UP001205748">
    <property type="component" value="Unassembled WGS sequence"/>
</dbReference>
<sequence length="202" mass="22880">MLFEGKNISFSYPKGEDILRNMNISIESGERVGLIAKSGYGKSTLAKILAGYVKPTKGEVFIDGKPIPTKGHHPVQLIYQHPEKAINPRWRMKEVLEEGGVFQDKMLQAMGIEKHWLTRYPRELSSGELQRFSIVRALGGNTKFLIADEITTMLDAINQAQIWKSILEVVEERNLGLLVITHNHHLANKICTRKIYLEEVNG</sequence>
<dbReference type="RefSeq" id="WP_257531705.1">
    <property type="nucleotide sequence ID" value="NZ_JANKAS010000009.1"/>
</dbReference>
<dbReference type="InterPro" id="IPR003439">
    <property type="entry name" value="ABC_transporter-like_ATP-bd"/>
</dbReference>
<dbReference type="PANTHER" id="PTHR43776:SF7">
    <property type="entry name" value="D,D-DIPEPTIDE TRANSPORT ATP-BINDING PROTEIN DDPF-RELATED"/>
    <property type="match status" value="1"/>
</dbReference>
<keyword evidence="7" id="KW-1185">Reference proteome</keyword>
<dbReference type="GO" id="GO:0016887">
    <property type="term" value="F:ATP hydrolysis activity"/>
    <property type="evidence" value="ECO:0007669"/>
    <property type="project" value="InterPro"/>
</dbReference>
<dbReference type="InterPro" id="IPR003593">
    <property type="entry name" value="AAA+_ATPase"/>
</dbReference>
<protein>
    <submittedName>
        <fullName evidence="6">ATP-binding cassette domain-containing protein</fullName>
    </submittedName>
</protein>
<evidence type="ECO:0000256" key="3">
    <source>
        <dbReference type="ARBA" id="ARBA00022741"/>
    </source>
</evidence>
<dbReference type="Pfam" id="PF00005">
    <property type="entry name" value="ABC_tran"/>
    <property type="match status" value="1"/>
</dbReference>
<organism evidence="6 7">
    <name type="scientific">Irregularibacter muris</name>
    <dbReference type="NCBI Taxonomy" id="1796619"/>
    <lineage>
        <taxon>Bacteria</taxon>
        <taxon>Bacillati</taxon>
        <taxon>Bacillota</taxon>
        <taxon>Clostridia</taxon>
        <taxon>Eubacteriales</taxon>
        <taxon>Eubacteriaceae</taxon>
        <taxon>Irregularibacter</taxon>
    </lineage>
</organism>
<proteinExistence type="inferred from homology"/>
<dbReference type="PROSITE" id="PS50893">
    <property type="entry name" value="ABC_TRANSPORTER_2"/>
    <property type="match status" value="1"/>
</dbReference>
<evidence type="ECO:0000256" key="1">
    <source>
        <dbReference type="ARBA" id="ARBA00005417"/>
    </source>
</evidence>
<dbReference type="InterPro" id="IPR050319">
    <property type="entry name" value="ABC_transp_ATP-bind"/>
</dbReference>
<dbReference type="AlphaFoldDB" id="A0AAE3L440"/>